<evidence type="ECO:0000256" key="1">
    <source>
        <dbReference type="ARBA" id="ARBA00022714"/>
    </source>
</evidence>
<dbReference type="EMBL" id="HBKQ01053000">
    <property type="protein sequence ID" value="CAE2278918.1"/>
    <property type="molecule type" value="Transcribed_RNA"/>
</dbReference>
<keyword evidence="6" id="KW-0732">Signal</keyword>
<dbReference type="AlphaFoldDB" id="A0A7S4K021"/>
<name>A0A7S4K021_9STRA</name>
<dbReference type="PANTHER" id="PTHR23426:SF67">
    <property type="entry name" value="2FE-2S FERREDOXIN-TYPE DOMAIN-CONTAINING PROTEIN"/>
    <property type="match status" value="1"/>
</dbReference>
<evidence type="ECO:0000256" key="6">
    <source>
        <dbReference type="SAM" id="SignalP"/>
    </source>
</evidence>
<reference evidence="7" key="1">
    <citation type="submission" date="2021-01" db="EMBL/GenBank/DDBJ databases">
        <authorList>
            <person name="Corre E."/>
            <person name="Pelletier E."/>
            <person name="Niang G."/>
            <person name="Scheremetjew M."/>
            <person name="Finn R."/>
            <person name="Kale V."/>
            <person name="Holt S."/>
            <person name="Cochrane G."/>
            <person name="Meng A."/>
            <person name="Brown T."/>
            <person name="Cohen L."/>
        </authorList>
    </citation>
    <scope>NUCLEOTIDE SEQUENCE</scope>
    <source>
        <strain evidence="7">Isolate 1302-5</strain>
    </source>
</reference>
<dbReference type="GO" id="GO:0051537">
    <property type="term" value="F:2 iron, 2 sulfur cluster binding"/>
    <property type="evidence" value="ECO:0007669"/>
    <property type="project" value="UniProtKB-KW"/>
</dbReference>
<keyword evidence="4" id="KW-0411">Iron-sulfur</keyword>
<dbReference type="InterPro" id="IPR001055">
    <property type="entry name" value="Adrenodoxin-like"/>
</dbReference>
<evidence type="ECO:0000256" key="5">
    <source>
        <dbReference type="SAM" id="MobiDB-lite"/>
    </source>
</evidence>
<evidence type="ECO:0000256" key="3">
    <source>
        <dbReference type="ARBA" id="ARBA00023004"/>
    </source>
</evidence>
<dbReference type="InterPro" id="IPR012675">
    <property type="entry name" value="Beta-grasp_dom_sf"/>
</dbReference>
<sequence length="358" mass="37861">MRNLALLTLLALGAATEAFTPAKLSSSRRRAATLASSPSLVVRPSSPSASSQQVDVETGESLVNSAAARYSGAGAAAVNMNAYNVPLDRSIEEWVANLTPASSFMEEGVYLGAKSSKELFVDTLTFEVNRAGGLGLELLEIAGGREDGLGITLVEGVVEGGNSDGCGIIPGDSVSKLTVRRKSASGGGGAGLSEVNEETAVSTECLGFDATVEAIFDLPQIETDDETILVTVKRLRRKPKVTMTLKFPPEQDEPDATIELFAGENLRRAMLTRGVKLNDALSRRFDSGGVGDCGADGTCATCVVGVSNGMDLLNPINEQEKQILAKNPRWRMACKTIVGFGMKEGEMTLQVNPRQWDQ</sequence>
<proteinExistence type="predicted"/>
<feature type="chain" id="PRO_5030555485" description="2Fe-2S ferredoxin-type domain-containing protein" evidence="6">
    <location>
        <begin position="19"/>
        <end position="358"/>
    </location>
</feature>
<keyword evidence="1" id="KW-0001">2Fe-2S</keyword>
<dbReference type="SUPFAM" id="SSF54292">
    <property type="entry name" value="2Fe-2S ferredoxin-like"/>
    <property type="match status" value="1"/>
</dbReference>
<dbReference type="GO" id="GO:0005739">
    <property type="term" value="C:mitochondrion"/>
    <property type="evidence" value="ECO:0007669"/>
    <property type="project" value="TreeGrafter"/>
</dbReference>
<feature type="compositionally biased region" description="Low complexity" evidence="5">
    <location>
        <begin position="36"/>
        <end position="51"/>
    </location>
</feature>
<dbReference type="GO" id="GO:0046872">
    <property type="term" value="F:metal ion binding"/>
    <property type="evidence" value="ECO:0007669"/>
    <property type="project" value="UniProtKB-KW"/>
</dbReference>
<feature type="region of interest" description="Disordered" evidence="5">
    <location>
        <begin position="36"/>
        <end position="57"/>
    </location>
</feature>
<evidence type="ECO:0000256" key="2">
    <source>
        <dbReference type="ARBA" id="ARBA00022723"/>
    </source>
</evidence>
<evidence type="ECO:0000256" key="4">
    <source>
        <dbReference type="ARBA" id="ARBA00023014"/>
    </source>
</evidence>
<feature type="signal peptide" evidence="6">
    <location>
        <begin position="1"/>
        <end position="18"/>
    </location>
</feature>
<keyword evidence="3" id="KW-0408">Iron</keyword>
<dbReference type="GO" id="GO:0009055">
    <property type="term" value="F:electron transfer activity"/>
    <property type="evidence" value="ECO:0007669"/>
    <property type="project" value="TreeGrafter"/>
</dbReference>
<dbReference type="PANTHER" id="PTHR23426">
    <property type="entry name" value="FERREDOXIN/ADRENODOXIN"/>
    <property type="match status" value="1"/>
</dbReference>
<keyword evidence="2" id="KW-0479">Metal-binding</keyword>
<dbReference type="InterPro" id="IPR036010">
    <property type="entry name" value="2Fe-2S_ferredoxin-like_sf"/>
</dbReference>
<evidence type="ECO:0008006" key="8">
    <source>
        <dbReference type="Google" id="ProtNLM"/>
    </source>
</evidence>
<protein>
    <recommendedName>
        <fullName evidence="8">2Fe-2S ferredoxin-type domain-containing protein</fullName>
    </recommendedName>
</protein>
<organism evidence="7">
    <name type="scientific">Odontella aurita</name>
    <dbReference type="NCBI Taxonomy" id="265563"/>
    <lineage>
        <taxon>Eukaryota</taxon>
        <taxon>Sar</taxon>
        <taxon>Stramenopiles</taxon>
        <taxon>Ochrophyta</taxon>
        <taxon>Bacillariophyta</taxon>
        <taxon>Mediophyceae</taxon>
        <taxon>Biddulphiophycidae</taxon>
        <taxon>Eupodiscales</taxon>
        <taxon>Odontellaceae</taxon>
        <taxon>Odontella</taxon>
    </lineage>
</organism>
<gene>
    <name evidence="7" type="ORF">OAUR00152_LOCUS36472</name>
</gene>
<evidence type="ECO:0000313" key="7">
    <source>
        <dbReference type="EMBL" id="CAE2278918.1"/>
    </source>
</evidence>
<dbReference type="GO" id="GO:0140647">
    <property type="term" value="P:P450-containing electron transport chain"/>
    <property type="evidence" value="ECO:0007669"/>
    <property type="project" value="InterPro"/>
</dbReference>
<accession>A0A7S4K021</accession>
<dbReference type="Gene3D" id="3.10.20.30">
    <property type="match status" value="1"/>
</dbReference>